<dbReference type="InterPro" id="IPR007016">
    <property type="entry name" value="O-antigen_ligase-rel_domated"/>
</dbReference>
<feature type="transmembrane region" description="Helical" evidence="5">
    <location>
        <begin position="204"/>
        <end position="223"/>
    </location>
</feature>
<organism evidence="7 8">
    <name type="scientific">Tenacibaculum jejuense</name>
    <dbReference type="NCBI Taxonomy" id="584609"/>
    <lineage>
        <taxon>Bacteria</taxon>
        <taxon>Pseudomonadati</taxon>
        <taxon>Bacteroidota</taxon>
        <taxon>Flavobacteriia</taxon>
        <taxon>Flavobacteriales</taxon>
        <taxon>Flavobacteriaceae</taxon>
        <taxon>Tenacibaculum</taxon>
    </lineage>
</organism>
<keyword evidence="4 5" id="KW-0472">Membrane</keyword>
<comment type="subcellular location">
    <subcellularLocation>
        <location evidence="1">Membrane</location>
        <topology evidence="1">Multi-pass membrane protein</topology>
    </subcellularLocation>
</comment>
<dbReference type="EMBL" id="LT899436">
    <property type="protein sequence ID" value="SNR17702.1"/>
    <property type="molecule type" value="Genomic_DNA"/>
</dbReference>
<feature type="transmembrane region" description="Helical" evidence="5">
    <location>
        <begin position="112"/>
        <end position="131"/>
    </location>
</feature>
<accession>A0A238UF23</accession>
<feature type="transmembrane region" description="Helical" evidence="5">
    <location>
        <begin position="273"/>
        <end position="291"/>
    </location>
</feature>
<dbReference type="Pfam" id="PF04932">
    <property type="entry name" value="Wzy_C"/>
    <property type="match status" value="1"/>
</dbReference>
<keyword evidence="8" id="KW-1185">Reference proteome</keyword>
<feature type="transmembrane region" description="Helical" evidence="5">
    <location>
        <begin position="20"/>
        <end position="53"/>
    </location>
</feature>
<protein>
    <recommendedName>
        <fullName evidence="6">O-antigen ligase-related domain-containing protein</fullName>
    </recommendedName>
</protein>
<reference evidence="7 8" key="1">
    <citation type="submission" date="2017-07" db="EMBL/GenBank/DDBJ databases">
        <authorList>
            <person name="Sun Z.S."/>
            <person name="Albrecht U."/>
            <person name="Echele G."/>
            <person name="Lee C.C."/>
        </authorList>
    </citation>
    <scope>NUCLEOTIDE SEQUENCE [LARGE SCALE GENOMIC DNA]</scope>
    <source>
        <strain evidence="8">type strain: KCTC 22618</strain>
    </source>
</reference>
<feature type="transmembrane region" description="Helical" evidence="5">
    <location>
        <begin position="408"/>
        <end position="441"/>
    </location>
</feature>
<feature type="domain" description="O-antigen ligase-related" evidence="6">
    <location>
        <begin position="238"/>
        <end position="395"/>
    </location>
</feature>
<keyword evidence="2 5" id="KW-0812">Transmembrane</keyword>
<evidence type="ECO:0000256" key="2">
    <source>
        <dbReference type="ARBA" id="ARBA00022692"/>
    </source>
</evidence>
<feature type="transmembrane region" description="Helical" evidence="5">
    <location>
        <begin position="65"/>
        <end position="92"/>
    </location>
</feature>
<proteinExistence type="predicted"/>
<dbReference type="Proteomes" id="UP000215214">
    <property type="component" value="Chromosome TJEJU"/>
</dbReference>
<keyword evidence="3 5" id="KW-1133">Transmembrane helix</keyword>
<evidence type="ECO:0000259" key="6">
    <source>
        <dbReference type="Pfam" id="PF04932"/>
    </source>
</evidence>
<name>A0A238UF23_9FLAO</name>
<dbReference type="GO" id="GO:0016020">
    <property type="term" value="C:membrane"/>
    <property type="evidence" value="ECO:0007669"/>
    <property type="project" value="UniProtKB-SubCell"/>
</dbReference>
<sequence length="455" mass="53518">MLMDKKLAQKSFLLKDPKTLLLFVAVSLCFKNTHSIGLLLFGVITCFEVYQLFRNKISNQYFFTIYFYLLIYASIFYDSIHKIILCILLLFFLKLIVNRKIKSRIPKKLNEYLFLMIFILITLNHLIFPPYLKGLDIFIYFLLIPLLFLGIKKLHFKICIITSLKVYITSVFIASVLLFIINIFQRKLMSSVHTFFSEPIGLSHVYMGVFLGTSNMFLLYLNSKKKSFISPITDSIFFMFNTALMAYIGSRLALLTSCFILLLFIYQKIKIKPIKKITIIFVLTVIFIFLASENSRFKRGTQEISALYTAVKTENKQNLIDNSWKNMYLRYLAYDYTFKELKTSWFLGIGMQNVEKKISEKIIADGYKYFQGINTHNQYLHFFIGMGILGFLFFIFFIFFLLKNKEINIYFILFFCFIMLTESVLVRGKGILLFSFFALLFLNKKFVNDKDCSHC</sequence>
<evidence type="ECO:0000256" key="3">
    <source>
        <dbReference type="ARBA" id="ARBA00022989"/>
    </source>
</evidence>
<dbReference type="AlphaFoldDB" id="A0A238UF23"/>
<feature type="transmembrane region" description="Helical" evidence="5">
    <location>
        <begin position="166"/>
        <end position="184"/>
    </location>
</feature>
<evidence type="ECO:0000256" key="1">
    <source>
        <dbReference type="ARBA" id="ARBA00004141"/>
    </source>
</evidence>
<feature type="transmembrane region" description="Helical" evidence="5">
    <location>
        <begin position="379"/>
        <end position="402"/>
    </location>
</feature>
<evidence type="ECO:0000256" key="5">
    <source>
        <dbReference type="SAM" id="Phobius"/>
    </source>
</evidence>
<dbReference type="KEGG" id="tje:TJEJU_4080"/>
<feature type="transmembrane region" description="Helical" evidence="5">
    <location>
        <begin position="244"/>
        <end position="267"/>
    </location>
</feature>
<evidence type="ECO:0000256" key="4">
    <source>
        <dbReference type="ARBA" id="ARBA00023136"/>
    </source>
</evidence>
<feature type="transmembrane region" description="Helical" evidence="5">
    <location>
        <begin position="137"/>
        <end position="154"/>
    </location>
</feature>
<gene>
    <name evidence="7" type="ORF">TJEJU_4080</name>
</gene>
<evidence type="ECO:0000313" key="8">
    <source>
        <dbReference type="Proteomes" id="UP000215214"/>
    </source>
</evidence>
<evidence type="ECO:0000313" key="7">
    <source>
        <dbReference type="EMBL" id="SNR17702.1"/>
    </source>
</evidence>